<name>A0ABW2AXG1_9MICO</name>
<keyword evidence="3" id="KW-1185">Reference proteome</keyword>
<organism evidence="2 3">
    <name type="scientific">Branchiibius cervicis</name>
    <dbReference type="NCBI Taxonomy" id="908252"/>
    <lineage>
        <taxon>Bacteria</taxon>
        <taxon>Bacillati</taxon>
        <taxon>Actinomycetota</taxon>
        <taxon>Actinomycetes</taxon>
        <taxon>Micrococcales</taxon>
        <taxon>Dermacoccaceae</taxon>
        <taxon>Branchiibius</taxon>
    </lineage>
</organism>
<comment type="caution">
    <text evidence="2">The sequence shown here is derived from an EMBL/GenBank/DDBJ whole genome shotgun (WGS) entry which is preliminary data.</text>
</comment>
<accession>A0ABW2AXG1</accession>
<evidence type="ECO:0000259" key="1">
    <source>
        <dbReference type="Pfam" id="PF20248"/>
    </source>
</evidence>
<dbReference type="RefSeq" id="WP_377825188.1">
    <property type="nucleotide sequence ID" value="NZ_JBHSWJ010000002.1"/>
</dbReference>
<evidence type="ECO:0000313" key="3">
    <source>
        <dbReference type="Proteomes" id="UP001596356"/>
    </source>
</evidence>
<proteinExistence type="predicted"/>
<dbReference type="Pfam" id="PF20248">
    <property type="entry name" value="DUF6603"/>
    <property type="match status" value="1"/>
</dbReference>
<sequence length="676" mass="69746">MAIGSSAAGLWVDDMMVRIEIALAGNGVLFRTVFRFDARARLGPLKATMTGAGVWIGRWTAGTAGVVDPDGIGLSLAAGPVSGGGFLKNSGPGRYAGALQLKILGVGVFAYGLYDEIPGGVSFAALIGIRLPLPGIQIGFGFAVSGFGGLIAVNRRADLDALRDRLQSGSAGDVLFADNPMANAPKLLGDMAAMFPVERGVHVFGPTMQLNWCSLLMLDVGLFIELPGPRKIFVAGRARLVIGSEDFALVRIRVDFVGGVDLTASLIFFDGMLVDSSVLGIIKITGGVGLRIGFAGNAFFVYSVGGFHPDFDPGKLPVPVLPRAGASVSIGPLWLKQEAYLAVTSNTLQFGSKTEAGVKIGPIGVHGWFTFDALIQYRPFYFKATIDAGMEASFNGWSFASIRVQGSLIGPGPLVLFATATVKVIVSISKDVTITIDTTPAEQLPPPPALADLLKPELSEVSNWRADGTDPDVGFTGADGVGDRLIPVGRLVWEQKRIPLDQPIERAEGRDLPAPASVSVVCTNAGLPALTAESDQFALGTFSRLSDAAALAAPTFVTARSGGALGAGAMSSGAAAATDISLNLVTLPHRARVALAPGSIFALAAGFHAALAERITGASVAHESPVVAVHDETYDVAGGSTPIGAVGAMQAWTTALHSGGVAVPSADRPVDLAGVL</sequence>
<protein>
    <submittedName>
        <fullName evidence="2">DUF6603 domain-containing protein</fullName>
    </submittedName>
</protein>
<dbReference type="InterPro" id="IPR046538">
    <property type="entry name" value="DUF6603"/>
</dbReference>
<feature type="domain" description="DUF6603" evidence="1">
    <location>
        <begin position="27"/>
        <end position="547"/>
    </location>
</feature>
<reference evidence="3" key="1">
    <citation type="journal article" date="2019" name="Int. J. Syst. Evol. Microbiol.">
        <title>The Global Catalogue of Microorganisms (GCM) 10K type strain sequencing project: providing services to taxonomists for standard genome sequencing and annotation.</title>
        <authorList>
            <consortium name="The Broad Institute Genomics Platform"/>
            <consortium name="The Broad Institute Genome Sequencing Center for Infectious Disease"/>
            <person name="Wu L."/>
            <person name="Ma J."/>
        </authorList>
    </citation>
    <scope>NUCLEOTIDE SEQUENCE [LARGE SCALE GENOMIC DNA]</scope>
    <source>
        <strain evidence="3">NBRC 106593</strain>
    </source>
</reference>
<dbReference type="Proteomes" id="UP001596356">
    <property type="component" value="Unassembled WGS sequence"/>
</dbReference>
<gene>
    <name evidence="2" type="ORF">ACFQBT_19085</name>
</gene>
<dbReference type="EMBL" id="JBHSWJ010000002">
    <property type="protein sequence ID" value="MFC6715817.1"/>
    <property type="molecule type" value="Genomic_DNA"/>
</dbReference>
<evidence type="ECO:0000313" key="2">
    <source>
        <dbReference type="EMBL" id="MFC6715817.1"/>
    </source>
</evidence>